<accession>A0A9W6GJK6</accession>
<sequence length="156" mass="18269">MRTQKEMKFINYKDGEALFIDPQGEEVRYRVPDDNECSWGRELTEAISKMELGKIYDFQVVELVIIDVLGENLKYEKMKRRDDRRKYLKSKMDKGTLTDQEFSEALRLGVKTSNRNYTWGIIATVGLLANYMFDFTMGITVLGGLIIFSMLWGYFE</sequence>
<feature type="transmembrane region" description="Helical" evidence="1">
    <location>
        <begin position="139"/>
        <end position="155"/>
    </location>
</feature>
<reference evidence="2" key="1">
    <citation type="submission" date="2022-12" db="EMBL/GenBank/DDBJ databases">
        <title>Reference genome sequencing for broad-spectrum identification of bacterial and archaeal isolates by mass spectrometry.</title>
        <authorList>
            <person name="Sekiguchi Y."/>
            <person name="Tourlousse D.M."/>
        </authorList>
    </citation>
    <scope>NUCLEOTIDE SEQUENCE</scope>
    <source>
        <strain evidence="2">10succ1</strain>
    </source>
</reference>
<protein>
    <submittedName>
        <fullName evidence="2">Uncharacterized protein</fullName>
    </submittedName>
</protein>
<keyword evidence="1" id="KW-0472">Membrane</keyword>
<keyword evidence="1" id="KW-0812">Transmembrane</keyword>
<keyword evidence="1" id="KW-1133">Transmembrane helix</keyword>
<dbReference type="RefSeq" id="WP_281832902.1">
    <property type="nucleotide sequence ID" value="NZ_BSDY01000001.1"/>
</dbReference>
<evidence type="ECO:0000313" key="3">
    <source>
        <dbReference type="Proteomes" id="UP001144471"/>
    </source>
</evidence>
<dbReference type="AlphaFoldDB" id="A0A9W6GJK6"/>
<proteinExistence type="predicted"/>
<dbReference type="Proteomes" id="UP001144471">
    <property type="component" value="Unassembled WGS sequence"/>
</dbReference>
<comment type="caution">
    <text evidence="2">The sequence shown here is derived from an EMBL/GenBank/DDBJ whole genome shotgun (WGS) entry which is preliminary data.</text>
</comment>
<keyword evidence="3" id="KW-1185">Reference proteome</keyword>
<dbReference type="EMBL" id="BSDY01000001">
    <property type="protein sequence ID" value="GLI54837.1"/>
    <property type="molecule type" value="Genomic_DNA"/>
</dbReference>
<gene>
    <name evidence="2" type="ORF">PM10SUCC1_03520</name>
</gene>
<organism evidence="2 3">
    <name type="scientific">Propionigenium maris DSM 9537</name>
    <dbReference type="NCBI Taxonomy" id="1123000"/>
    <lineage>
        <taxon>Bacteria</taxon>
        <taxon>Fusobacteriati</taxon>
        <taxon>Fusobacteriota</taxon>
        <taxon>Fusobacteriia</taxon>
        <taxon>Fusobacteriales</taxon>
        <taxon>Fusobacteriaceae</taxon>
        <taxon>Propionigenium</taxon>
    </lineage>
</organism>
<name>A0A9W6GJK6_9FUSO</name>
<evidence type="ECO:0000256" key="1">
    <source>
        <dbReference type="SAM" id="Phobius"/>
    </source>
</evidence>
<evidence type="ECO:0000313" key="2">
    <source>
        <dbReference type="EMBL" id="GLI54837.1"/>
    </source>
</evidence>
<feature type="transmembrane region" description="Helical" evidence="1">
    <location>
        <begin position="116"/>
        <end position="133"/>
    </location>
</feature>